<dbReference type="PROSITE" id="PS50294">
    <property type="entry name" value="WD_REPEATS_REGION"/>
    <property type="match status" value="1"/>
</dbReference>
<comment type="subcellular location">
    <subcellularLocation>
        <location evidence="1">Cytoplasm</location>
        <location evidence="1">Cytoskeleton</location>
    </subcellularLocation>
</comment>
<dbReference type="CDD" id="cd21931">
    <property type="entry name" value="TD_EMAP-like"/>
    <property type="match status" value="1"/>
</dbReference>
<dbReference type="Pfam" id="PF03451">
    <property type="entry name" value="HELP"/>
    <property type="match status" value="1"/>
</dbReference>
<keyword evidence="5" id="KW-0206">Cytoskeleton</keyword>
<feature type="region of interest" description="Disordered" evidence="7">
    <location>
        <begin position="67"/>
        <end position="140"/>
    </location>
</feature>
<dbReference type="GO" id="GO:0005874">
    <property type="term" value="C:microtubule"/>
    <property type="evidence" value="ECO:0007669"/>
    <property type="project" value="UniProtKB-KW"/>
</dbReference>
<dbReference type="OrthoDB" id="47802at2759"/>
<keyword evidence="11" id="KW-1185">Reference proteome</keyword>
<feature type="compositionally biased region" description="Polar residues" evidence="7">
    <location>
        <begin position="104"/>
        <end position="116"/>
    </location>
</feature>
<dbReference type="EMBL" id="CAJGYM010000022">
    <property type="protein sequence ID" value="CAD6191558.1"/>
    <property type="molecule type" value="Genomic_DNA"/>
</dbReference>
<dbReference type="InterPro" id="IPR015943">
    <property type="entry name" value="WD40/YVTN_repeat-like_dom_sf"/>
</dbReference>
<feature type="repeat" description="WD" evidence="6">
    <location>
        <begin position="831"/>
        <end position="868"/>
    </location>
</feature>
<proteinExistence type="predicted"/>
<dbReference type="SUPFAM" id="SSF82171">
    <property type="entry name" value="DPP6 N-terminal domain-like"/>
    <property type="match status" value="1"/>
</dbReference>
<evidence type="ECO:0000256" key="4">
    <source>
        <dbReference type="ARBA" id="ARBA00022737"/>
    </source>
</evidence>
<dbReference type="InterPro" id="IPR055439">
    <property type="entry name" value="Beta-prop_EML_1st"/>
</dbReference>
<dbReference type="PANTHER" id="PTHR13720">
    <property type="entry name" value="WD-40 REPEAT PROTEIN"/>
    <property type="match status" value="1"/>
</dbReference>
<organism evidence="10 11">
    <name type="scientific">Caenorhabditis auriculariae</name>
    <dbReference type="NCBI Taxonomy" id="2777116"/>
    <lineage>
        <taxon>Eukaryota</taxon>
        <taxon>Metazoa</taxon>
        <taxon>Ecdysozoa</taxon>
        <taxon>Nematoda</taxon>
        <taxon>Chromadorea</taxon>
        <taxon>Rhabditida</taxon>
        <taxon>Rhabditina</taxon>
        <taxon>Rhabditomorpha</taxon>
        <taxon>Rhabditoidea</taxon>
        <taxon>Rhabditidae</taxon>
        <taxon>Peloderinae</taxon>
        <taxon>Caenorhabditis</taxon>
    </lineage>
</organism>
<dbReference type="PROSITE" id="PS50082">
    <property type="entry name" value="WD_REPEATS_2"/>
    <property type="match status" value="2"/>
</dbReference>
<accession>A0A8S1HAG5</accession>
<evidence type="ECO:0000256" key="5">
    <source>
        <dbReference type="ARBA" id="ARBA00023212"/>
    </source>
</evidence>
<dbReference type="SUPFAM" id="SSF50978">
    <property type="entry name" value="WD40 repeat-like"/>
    <property type="match status" value="1"/>
</dbReference>
<keyword evidence="2 6" id="KW-0853">WD repeat</keyword>
<keyword evidence="5" id="KW-0963">Cytoplasm</keyword>
<comment type="caution">
    <text evidence="10">The sequence shown here is derived from an EMBL/GenBank/DDBJ whole genome shotgun (WGS) entry which is preliminary data.</text>
</comment>
<name>A0A8S1HAG5_9PELO</name>
<feature type="domain" description="EML-like second beta-propeller" evidence="9">
    <location>
        <begin position="611"/>
        <end position="867"/>
    </location>
</feature>
<evidence type="ECO:0000256" key="3">
    <source>
        <dbReference type="ARBA" id="ARBA00022701"/>
    </source>
</evidence>
<sequence length="868" mass="95316">MSSQSGWSTSSLLSEPLNEETDDFILADNERLKERVDELEKVVSLQRNEIMLLQASTADVLRRLQTLENGPPTTSTLPRSNGRMSSSRSTYAIPAGPLRPPTSPMSRSLYSSSNGGDAQELTPRRSSTSQRGQDFVNVSIGRSARGSPLRKWVSNHNVKENGSPIVSPSVASTPAVTTLNRIISRTSSTLSLQSVSSTHNRTTSFRKNSRPPIFLASSHTLQLTLANRSLSIPVPTDRETIDLTAEQEPPDIKASLKRVYSYRGKDVRANVKYLPTGEVVFFTGNIIVLHNLEENTQRFYHEHTCDVKCIAVHPNRVLMASGQASCHSNEKVLKTEHVRPVDSPDELVKQLENEHTEAHVRIWDSIKLQTVIIIGGFETGFEKGICQLSFSTTDVGAILACVDESTKHILSLWNWDKKKKLAETKAANDLVFECHWHPNYKNQLVVYGRGHLSFFHYDPTNGILVKSAAIFEGRDKPKTVLSMCFTSTGHVATGDSNGTISLWDPKSCRTIKQAHGVHPGGVYALMMATKIDRLLSGGKDKVLSEWQPQDLVRTRRFELAEERGTPRIIIADAPKLLIGTSTNTLLIGTLEQGFTSIIEGDAGDVTSLCTTSDCLITASSDGNVRSWDTSKGTVNWSRNFLEGVECMDVDSNNINLLMGCNGGSWQIVKVSTQEVVEEHRDSTQPVTCVRFSPNGNLFFVATKQLCGLIYHLHPASCQQLSRITNFSSPIISADWDSDSQFIRANSSANHLYLWNKKGEVVEPKDVQDINWETCSCRISFEAAMVAHSSNGGLTCVTKSSDGKLLAAGIDNGTVRVYTCPVLSQTAGCVELSGHSNGVNNVASAPTLFSNTLFSSGSIENSILQWNIE</sequence>
<dbReference type="InterPro" id="IPR001680">
    <property type="entry name" value="WD40_rpt"/>
</dbReference>
<gene>
    <name evidence="10" type="ORF">CAUJ_LOCUS7477</name>
</gene>
<feature type="domain" description="EML-like first beta-propeller" evidence="8">
    <location>
        <begin position="296"/>
        <end position="588"/>
    </location>
</feature>
<evidence type="ECO:0000313" key="10">
    <source>
        <dbReference type="EMBL" id="CAD6191558.1"/>
    </source>
</evidence>
<dbReference type="InterPro" id="IPR050630">
    <property type="entry name" value="WD_repeat_EMAP"/>
</dbReference>
<dbReference type="Gene3D" id="2.130.10.10">
    <property type="entry name" value="YVTN repeat-like/Quinoprotein amine dehydrogenase"/>
    <property type="match status" value="2"/>
</dbReference>
<dbReference type="GO" id="GO:0000226">
    <property type="term" value="P:microtubule cytoskeleton organization"/>
    <property type="evidence" value="ECO:0007669"/>
    <property type="project" value="TreeGrafter"/>
</dbReference>
<evidence type="ECO:0000256" key="1">
    <source>
        <dbReference type="ARBA" id="ARBA00004245"/>
    </source>
</evidence>
<dbReference type="GO" id="GO:0072686">
    <property type="term" value="C:mitotic spindle"/>
    <property type="evidence" value="ECO:0007669"/>
    <property type="project" value="TreeGrafter"/>
</dbReference>
<feature type="region of interest" description="Disordered" evidence="7">
    <location>
        <begin position="1"/>
        <end position="20"/>
    </location>
</feature>
<reference evidence="10" key="1">
    <citation type="submission" date="2020-10" db="EMBL/GenBank/DDBJ databases">
        <authorList>
            <person name="Kikuchi T."/>
        </authorList>
    </citation>
    <scope>NUCLEOTIDE SEQUENCE</scope>
    <source>
        <strain evidence="10">NKZ352</strain>
    </source>
</reference>
<evidence type="ECO:0000256" key="6">
    <source>
        <dbReference type="PROSITE-ProRule" id="PRU00221"/>
    </source>
</evidence>
<feature type="compositionally biased region" description="Low complexity" evidence="7">
    <location>
        <begin position="1"/>
        <end position="14"/>
    </location>
</feature>
<dbReference type="AlphaFoldDB" id="A0A8S1HAG5"/>
<dbReference type="GO" id="GO:0008017">
    <property type="term" value="F:microtubule binding"/>
    <property type="evidence" value="ECO:0007669"/>
    <property type="project" value="TreeGrafter"/>
</dbReference>
<evidence type="ECO:0000256" key="2">
    <source>
        <dbReference type="ARBA" id="ARBA00022574"/>
    </source>
</evidence>
<dbReference type="Pfam" id="PF23409">
    <property type="entry name" value="Beta-prop_EML"/>
    <property type="match status" value="1"/>
</dbReference>
<evidence type="ECO:0000313" key="11">
    <source>
        <dbReference type="Proteomes" id="UP000835052"/>
    </source>
</evidence>
<protein>
    <recommendedName>
        <fullName evidence="12">HELP domain-containing protein</fullName>
    </recommendedName>
</protein>
<dbReference type="InterPro" id="IPR036322">
    <property type="entry name" value="WD40_repeat_dom_sf"/>
</dbReference>
<dbReference type="Pfam" id="PF23414">
    <property type="entry name" value="Beta-prop_EML_2"/>
    <property type="match status" value="1"/>
</dbReference>
<dbReference type="SMART" id="SM00320">
    <property type="entry name" value="WD40"/>
    <property type="match status" value="8"/>
</dbReference>
<dbReference type="PANTHER" id="PTHR13720:SF50">
    <property type="entry name" value="ECHINODERM MICROTUBULE-ASSOCIATED PROTEIN-LIKE 2"/>
    <property type="match status" value="1"/>
</dbReference>
<evidence type="ECO:0000259" key="8">
    <source>
        <dbReference type="Pfam" id="PF23409"/>
    </source>
</evidence>
<evidence type="ECO:0000256" key="7">
    <source>
        <dbReference type="SAM" id="MobiDB-lite"/>
    </source>
</evidence>
<dbReference type="InterPro" id="IPR055442">
    <property type="entry name" value="Beta-prop_EML-like_2nd"/>
</dbReference>
<keyword evidence="3" id="KW-0493">Microtubule</keyword>
<dbReference type="Proteomes" id="UP000835052">
    <property type="component" value="Unassembled WGS sequence"/>
</dbReference>
<evidence type="ECO:0008006" key="12">
    <source>
        <dbReference type="Google" id="ProtNLM"/>
    </source>
</evidence>
<dbReference type="InterPro" id="IPR049813">
    <property type="entry name" value="Elp-1-like_TD"/>
</dbReference>
<feature type="repeat" description="WD" evidence="6">
    <location>
        <begin position="598"/>
        <end position="637"/>
    </location>
</feature>
<feature type="compositionally biased region" description="Polar residues" evidence="7">
    <location>
        <begin position="67"/>
        <end position="90"/>
    </location>
</feature>
<keyword evidence="4" id="KW-0677">Repeat</keyword>
<dbReference type="InterPro" id="IPR005108">
    <property type="entry name" value="HELP"/>
</dbReference>
<evidence type="ECO:0000259" key="9">
    <source>
        <dbReference type="Pfam" id="PF23414"/>
    </source>
</evidence>